<comment type="similarity">
    <text evidence="1">Belongs to the protein-tyrosine phosphatase family.</text>
</comment>
<dbReference type="Gene3D" id="3.90.190.10">
    <property type="entry name" value="Protein tyrosine phosphatase superfamily"/>
    <property type="match status" value="1"/>
</dbReference>
<dbReference type="AlphaFoldDB" id="A0A7W1WN62"/>
<keyword evidence="4" id="KW-1185">Reference proteome</keyword>
<dbReference type="InterPro" id="IPR000387">
    <property type="entry name" value="Tyr_Pase_dom"/>
</dbReference>
<dbReference type="RefSeq" id="WP_181750069.1">
    <property type="nucleotide sequence ID" value="NZ_JACEIQ010000001.1"/>
</dbReference>
<dbReference type="InterPro" id="IPR029021">
    <property type="entry name" value="Prot-tyrosine_phosphatase-like"/>
</dbReference>
<sequence>MTAVIRDPVKRFDRLYNFREIGGLKTHDGRRMKSGVLFRSDELSQLSGKDLEKLKQLNLKSICDLRSSGERKSKPDRFPHNQGTNMVHVPIQDISRIDFLKWLAGKSGSIDFNKLIKDFYRRMAFECTAQINQVITLISDERNLPVLIHCKGGKDRTGYISALIQLLVGVPYQTVLEEYMLSNDLIGPRMKKIERYIRWMTLFQISSDRMKPLLEVRREYLDEIYGDILKKYGSVEEYLRVACGLNQRCISNLQQNLLE</sequence>
<gene>
    <name evidence="3" type="ORF">H1191_00735</name>
</gene>
<feature type="domain" description="Tyrosine specific protein phosphatases" evidence="2">
    <location>
        <begin position="110"/>
        <end position="163"/>
    </location>
</feature>
<dbReference type="InterPro" id="IPR026893">
    <property type="entry name" value="Tyr/Ser_Pase_IphP-type"/>
</dbReference>
<accession>A0A7W1WN62</accession>
<dbReference type="PROSITE" id="PS50056">
    <property type="entry name" value="TYR_PHOSPHATASE_2"/>
    <property type="match status" value="1"/>
</dbReference>
<dbReference type="Proteomes" id="UP000535491">
    <property type="component" value="Unassembled WGS sequence"/>
</dbReference>
<comment type="caution">
    <text evidence="3">The sequence shown here is derived from an EMBL/GenBank/DDBJ whole genome shotgun (WGS) entry which is preliminary data.</text>
</comment>
<dbReference type="SUPFAM" id="SSF52799">
    <property type="entry name" value="(Phosphotyrosine protein) phosphatases II"/>
    <property type="match status" value="1"/>
</dbReference>
<dbReference type="EMBL" id="JACEIQ010000001">
    <property type="protein sequence ID" value="MBA4492838.1"/>
    <property type="molecule type" value="Genomic_DNA"/>
</dbReference>
<organism evidence="3 4">
    <name type="scientific">Paenactinomyces guangxiensis</name>
    <dbReference type="NCBI Taxonomy" id="1490290"/>
    <lineage>
        <taxon>Bacteria</taxon>
        <taxon>Bacillati</taxon>
        <taxon>Bacillota</taxon>
        <taxon>Bacilli</taxon>
        <taxon>Bacillales</taxon>
        <taxon>Thermoactinomycetaceae</taxon>
        <taxon>Paenactinomyces</taxon>
    </lineage>
</organism>
<evidence type="ECO:0000256" key="1">
    <source>
        <dbReference type="ARBA" id="ARBA00009580"/>
    </source>
</evidence>
<dbReference type="PANTHER" id="PTHR31126:SF1">
    <property type="entry name" value="TYROSINE SPECIFIC PROTEIN PHOSPHATASES DOMAIN-CONTAINING PROTEIN"/>
    <property type="match status" value="1"/>
</dbReference>
<protein>
    <submittedName>
        <fullName evidence="3">Tyrosine-protein phosphatase</fullName>
    </submittedName>
</protein>
<evidence type="ECO:0000313" key="4">
    <source>
        <dbReference type="Proteomes" id="UP000535491"/>
    </source>
</evidence>
<evidence type="ECO:0000259" key="2">
    <source>
        <dbReference type="PROSITE" id="PS50056"/>
    </source>
</evidence>
<proteinExistence type="inferred from homology"/>
<dbReference type="PROSITE" id="PS00383">
    <property type="entry name" value="TYR_PHOSPHATASE_1"/>
    <property type="match status" value="1"/>
</dbReference>
<reference evidence="3 4" key="1">
    <citation type="submission" date="2020-07" db="EMBL/GenBank/DDBJ databases">
        <authorList>
            <person name="Feng H."/>
        </authorList>
    </citation>
    <scope>NUCLEOTIDE SEQUENCE [LARGE SCALE GENOMIC DNA]</scope>
    <source>
        <strain evidence="4">s-10</strain>
    </source>
</reference>
<dbReference type="GO" id="GO:0004721">
    <property type="term" value="F:phosphoprotein phosphatase activity"/>
    <property type="evidence" value="ECO:0007669"/>
    <property type="project" value="InterPro"/>
</dbReference>
<dbReference type="Pfam" id="PF13350">
    <property type="entry name" value="Y_phosphatase3"/>
    <property type="match status" value="1"/>
</dbReference>
<dbReference type="PANTHER" id="PTHR31126">
    <property type="entry name" value="TYROSINE-PROTEIN PHOSPHATASE"/>
    <property type="match status" value="1"/>
</dbReference>
<name>A0A7W1WN62_9BACL</name>
<evidence type="ECO:0000313" key="3">
    <source>
        <dbReference type="EMBL" id="MBA4492838.1"/>
    </source>
</evidence>
<dbReference type="InterPro" id="IPR016130">
    <property type="entry name" value="Tyr_Pase_AS"/>
</dbReference>